<accession>A0A1H6BRQ8</accession>
<gene>
    <name evidence="3" type="ORF">SAMN02982929_02797</name>
    <name evidence="4" type="ORF">SAMN05216506_10136</name>
</gene>
<reference evidence="5 6" key="2">
    <citation type="submission" date="2016-10" db="EMBL/GenBank/DDBJ databases">
        <authorList>
            <person name="Varghese N."/>
            <person name="Submissions S."/>
        </authorList>
    </citation>
    <scope>NUCLEOTIDE SEQUENCE [LARGE SCALE GENOMIC DNA]</scope>
    <source>
        <strain evidence="6">ATCC 20501</strain>
        <strain evidence="4 5">CGMCC 4.3529</strain>
    </source>
</reference>
<dbReference type="PROSITE" id="PS51819">
    <property type="entry name" value="VOC"/>
    <property type="match status" value="2"/>
</dbReference>
<proteinExistence type="predicted"/>
<evidence type="ECO:0000313" key="6">
    <source>
        <dbReference type="Proteomes" id="UP000236729"/>
    </source>
</evidence>
<protein>
    <recommendedName>
        <fullName evidence="2">VOC domain-containing protein</fullName>
    </recommendedName>
</protein>
<dbReference type="SUPFAM" id="SSF54593">
    <property type="entry name" value="Glyoxalase/Bleomycin resistance protein/Dihydroxybiphenyl dioxygenase"/>
    <property type="match status" value="2"/>
</dbReference>
<evidence type="ECO:0000259" key="2">
    <source>
        <dbReference type="PROSITE" id="PS51819"/>
    </source>
</evidence>
<feature type="domain" description="VOC" evidence="2">
    <location>
        <begin position="168"/>
        <end position="288"/>
    </location>
</feature>
<dbReference type="InterPro" id="IPR029068">
    <property type="entry name" value="Glyas_Bleomycin-R_OHBP_Dase"/>
</dbReference>
<dbReference type="EMBL" id="FOME01000001">
    <property type="protein sequence ID" value="SFC13602.1"/>
    <property type="molecule type" value="Genomic_DNA"/>
</dbReference>
<evidence type="ECO:0000313" key="5">
    <source>
        <dbReference type="Proteomes" id="UP000199690"/>
    </source>
</evidence>
<name>A0A1H6BRQ8_9PSEU</name>
<dbReference type="SMR" id="A0A1H6BRQ8"/>
<dbReference type="Proteomes" id="UP000199690">
    <property type="component" value="Unassembled WGS sequence"/>
</dbReference>
<dbReference type="CDD" id="cd07247">
    <property type="entry name" value="SgaA_N_like"/>
    <property type="match status" value="2"/>
</dbReference>
<feature type="domain" description="VOC" evidence="2">
    <location>
        <begin position="47"/>
        <end position="155"/>
    </location>
</feature>
<dbReference type="EMBL" id="FNVB01000004">
    <property type="protein sequence ID" value="SEG63391.1"/>
    <property type="molecule type" value="Genomic_DNA"/>
</dbReference>
<organism evidence="3 6">
    <name type="scientific">Saccharopolyspora kobensis</name>
    <dbReference type="NCBI Taxonomy" id="146035"/>
    <lineage>
        <taxon>Bacteria</taxon>
        <taxon>Bacillati</taxon>
        <taxon>Actinomycetota</taxon>
        <taxon>Actinomycetes</taxon>
        <taxon>Pseudonocardiales</taxon>
        <taxon>Pseudonocardiaceae</taxon>
        <taxon>Saccharopolyspora</taxon>
    </lineage>
</organism>
<dbReference type="InterPro" id="IPR041581">
    <property type="entry name" value="Glyoxalase_6"/>
</dbReference>
<dbReference type="Pfam" id="PF18029">
    <property type="entry name" value="Glyoxalase_6"/>
    <property type="match status" value="1"/>
</dbReference>
<reference evidence="3" key="1">
    <citation type="submission" date="2016-10" db="EMBL/GenBank/DDBJ databases">
        <authorList>
            <person name="de Groot N.N."/>
        </authorList>
    </citation>
    <scope>NUCLEOTIDE SEQUENCE [LARGE SCALE GENOMIC DNA]</scope>
    <source>
        <strain evidence="3">ATCC 20501</strain>
    </source>
</reference>
<dbReference type="Proteomes" id="UP000236729">
    <property type="component" value="Unassembled WGS sequence"/>
</dbReference>
<dbReference type="InterPro" id="IPR037523">
    <property type="entry name" value="VOC_core"/>
</dbReference>
<evidence type="ECO:0000313" key="4">
    <source>
        <dbReference type="EMBL" id="SFC13602.1"/>
    </source>
</evidence>
<dbReference type="PANTHER" id="PTHR33993">
    <property type="entry name" value="GLYOXALASE-RELATED"/>
    <property type="match status" value="1"/>
</dbReference>
<dbReference type="InterPro" id="IPR004360">
    <property type="entry name" value="Glyas_Fos-R_dOase_dom"/>
</dbReference>
<dbReference type="Gene3D" id="3.10.180.10">
    <property type="entry name" value="2,3-Dihydroxybiphenyl 1,2-Dioxygenase, domain 1"/>
    <property type="match status" value="2"/>
</dbReference>
<dbReference type="PANTHER" id="PTHR33993:SF14">
    <property type="entry name" value="GB|AAF24581.1"/>
    <property type="match status" value="1"/>
</dbReference>
<feature type="region of interest" description="Disordered" evidence="1">
    <location>
        <begin position="1"/>
        <end position="34"/>
    </location>
</feature>
<keyword evidence="5" id="KW-1185">Reference proteome</keyword>
<dbReference type="AlphaFoldDB" id="A0A1H6BRQ8"/>
<dbReference type="Pfam" id="PF00903">
    <property type="entry name" value="Glyoxalase"/>
    <property type="match status" value="1"/>
</dbReference>
<evidence type="ECO:0000313" key="3">
    <source>
        <dbReference type="EMBL" id="SEG63391.1"/>
    </source>
</evidence>
<accession>A0A1I1GQN6</accession>
<sequence length="294" mass="31884">MPVVPIGSLPNRISGGRDDKRPHNARSTPDATTLGEAGLPMTIAVGAPAWVDLATNDVSGTRDFYTGLFGWHWIQRPDYNIAMKEHKPVAGVLPPQTGVPTAWTLYLECGSVRHAVERIRALGGKVLVPPTETPADEMFLVAEDPTGAPVGLWQAPPNGTFGRDHAGMLCWAELHTRDGSAADPFYADLLGYRQEQIGEPGDGFDYTVWYVDDQPTAGRFETSLSLPEDVPAHWQLYFQVNPDQDTDAATAKAVELGGEVLRDPTDSPHGRVALLRDVVGASFFIIDTAQRTGE</sequence>
<evidence type="ECO:0000256" key="1">
    <source>
        <dbReference type="SAM" id="MobiDB-lite"/>
    </source>
</evidence>
<dbReference type="InterPro" id="IPR052164">
    <property type="entry name" value="Anthracycline_SecMetBiosynth"/>
</dbReference>